<dbReference type="OrthoDB" id="25002at2759"/>
<dbReference type="Proteomes" id="UP000774326">
    <property type="component" value="Unassembled WGS sequence"/>
</dbReference>
<feature type="compositionally biased region" description="Basic and acidic residues" evidence="1">
    <location>
        <begin position="609"/>
        <end position="622"/>
    </location>
</feature>
<dbReference type="SUPFAM" id="SSF47954">
    <property type="entry name" value="Cyclin-like"/>
    <property type="match status" value="1"/>
</dbReference>
<dbReference type="InterPro" id="IPR036915">
    <property type="entry name" value="Cyclin-like_sf"/>
</dbReference>
<proteinExistence type="predicted"/>
<accession>A0A9P8Q7Y3</accession>
<reference evidence="2" key="2">
    <citation type="submission" date="2021-01" db="EMBL/GenBank/DDBJ databases">
        <authorList>
            <person name="Schikora-Tamarit M.A."/>
        </authorList>
    </citation>
    <scope>NUCLEOTIDE SEQUENCE</scope>
    <source>
        <strain evidence="2">CBS2887</strain>
    </source>
</reference>
<feature type="compositionally biased region" description="Low complexity" evidence="1">
    <location>
        <begin position="356"/>
        <end position="378"/>
    </location>
</feature>
<evidence type="ECO:0000256" key="1">
    <source>
        <dbReference type="SAM" id="MobiDB-lite"/>
    </source>
</evidence>
<feature type="region of interest" description="Disordered" evidence="1">
    <location>
        <begin position="352"/>
        <end position="429"/>
    </location>
</feature>
<dbReference type="Gene3D" id="1.10.472.10">
    <property type="entry name" value="Cyclin-like"/>
    <property type="match status" value="1"/>
</dbReference>
<feature type="compositionally biased region" description="Basic and acidic residues" evidence="1">
    <location>
        <begin position="629"/>
        <end position="639"/>
    </location>
</feature>
<name>A0A9P8Q7Y3_WICPI</name>
<evidence type="ECO:0000313" key="2">
    <source>
        <dbReference type="EMBL" id="KAH3684509.1"/>
    </source>
</evidence>
<reference evidence="2" key="1">
    <citation type="journal article" date="2021" name="Open Biol.">
        <title>Shared evolutionary footprints suggest mitochondrial oxidative damage underlies multiple complex I losses in fungi.</title>
        <authorList>
            <person name="Schikora-Tamarit M.A."/>
            <person name="Marcet-Houben M."/>
            <person name="Nosek J."/>
            <person name="Gabaldon T."/>
        </authorList>
    </citation>
    <scope>NUCLEOTIDE SEQUENCE</scope>
    <source>
        <strain evidence="2">CBS2887</strain>
    </source>
</reference>
<gene>
    <name evidence="2" type="ORF">WICPIJ_004518</name>
</gene>
<feature type="compositionally biased region" description="Low complexity" evidence="1">
    <location>
        <begin position="393"/>
        <end position="407"/>
    </location>
</feature>
<keyword evidence="3" id="KW-1185">Reference proteome</keyword>
<comment type="caution">
    <text evidence="2">The sequence shown here is derived from an EMBL/GenBank/DDBJ whole genome shotgun (WGS) entry which is preliminary data.</text>
</comment>
<sequence length="656" mass="75435">MNRIRPYHERDWLFTIEELNNSPMIINQKNTDPEMAKKNENKLYHKISCLIIKACRRLNVSNSVVPMSHVLLYRIRQCLPLQIQNMTHIAAIVIQISARHMDNRVFSDKLFQVVLQTNQDLFFNNKALNLTPMLIDNKSKEFQAFRDEYGAREKKYIEILSFDFHIADHTTLVHGLGLNKEMSHNIRALFENIVLTQICIVYDLEELVSLTAGLGFILKQYKVEDFPASIHVTSKYLYELALFNETVQYFYNTEGMFIANHSYSASMFGAITKDTITEYFKSIRCSPERELELEKESQKAQEEIDDSYRLYYDNYDPLRPESTWIPKKVEVRSDWGSQQNDEWRDESRYHNEQHNQYHQQYQNQQHHQYQQHNQNQYHNTDRNRRQIAPPTAPAAVSSTTSSSTAPSRKPFSMHHFNGQTTTEPPQVQTPVTSASLGLRSGPTFSTMSSTSDLVKTPIIKKGPPTLSSLVNNRAKAPIPTHQESPGSSSKLKPLDIKNATVSMRLQAMDRDAISQQVRKAFVKLRPYFCVPASVSDKKVHKFTSSVGESIKAKHFNMIKKPQPSLNTVKTSEKDVQDQLTLGMGLEPLTGKKRPQPQNFALPRSKLTRSSHDISTDLIKDNGENNDSSVLEKKDEEGKLQDQPWLQDLSDCSDIEF</sequence>
<organism evidence="2 3">
    <name type="scientific">Wickerhamomyces pijperi</name>
    <name type="common">Yeast</name>
    <name type="synonym">Pichia pijperi</name>
    <dbReference type="NCBI Taxonomy" id="599730"/>
    <lineage>
        <taxon>Eukaryota</taxon>
        <taxon>Fungi</taxon>
        <taxon>Dikarya</taxon>
        <taxon>Ascomycota</taxon>
        <taxon>Saccharomycotina</taxon>
        <taxon>Saccharomycetes</taxon>
        <taxon>Phaffomycetales</taxon>
        <taxon>Wickerhamomycetaceae</taxon>
        <taxon>Wickerhamomyces</taxon>
    </lineage>
</organism>
<feature type="region of interest" description="Disordered" evidence="1">
    <location>
        <begin position="585"/>
        <end position="656"/>
    </location>
</feature>
<dbReference type="EMBL" id="JAEUBG010002433">
    <property type="protein sequence ID" value="KAH3684509.1"/>
    <property type="molecule type" value="Genomic_DNA"/>
</dbReference>
<evidence type="ECO:0000313" key="3">
    <source>
        <dbReference type="Proteomes" id="UP000774326"/>
    </source>
</evidence>
<feature type="compositionally biased region" description="Low complexity" evidence="1">
    <location>
        <begin position="419"/>
        <end position="429"/>
    </location>
</feature>
<dbReference type="AlphaFoldDB" id="A0A9P8Q7Y3"/>
<protein>
    <submittedName>
        <fullName evidence="2">Uncharacterized protein</fullName>
    </submittedName>
</protein>